<dbReference type="VEuPathDB" id="TriTrypDB:TCDM_04104"/>
<dbReference type="VEuPathDB" id="TriTrypDB:TcCLB.509587.10"/>
<dbReference type="VEuPathDB" id="TriTrypDB:TCSYLVIO_003485"/>
<dbReference type="VEuPathDB" id="TriTrypDB:TcCL_ESM03262"/>
<dbReference type="VEuPathDB" id="TriTrypDB:TcBrA4_0075130"/>
<dbReference type="InterPro" id="IPR043502">
    <property type="entry name" value="DNA/RNA_pol_sf"/>
</dbReference>
<dbReference type="VEuPathDB" id="TriTrypDB:ECC02_006452"/>
<dbReference type="VEuPathDB" id="TriTrypDB:BCY84_13638"/>
<dbReference type="VEuPathDB" id="TriTrypDB:TcYC6_0103060"/>
<organism evidence="1 2">
    <name type="scientific">Trypanosoma cruzi</name>
    <dbReference type="NCBI Taxonomy" id="5693"/>
    <lineage>
        <taxon>Eukaryota</taxon>
        <taxon>Discoba</taxon>
        <taxon>Euglenozoa</taxon>
        <taxon>Kinetoplastea</taxon>
        <taxon>Metakinetoplastina</taxon>
        <taxon>Trypanosomatida</taxon>
        <taxon>Trypanosomatidae</taxon>
        <taxon>Trypanosoma</taxon>
        <taxon>Schizotrypanum</taxon>
    </lineage>
</organism>
<name>A0A2V2V866_TRYCR</name>
<accession>A0A2V2V866</accession>
<dbReference type="EMBL" id="PRFC01000318">
    <property type="protein sequence ID" value="PWU92441.1"/>
    <property type="molecule type" value="Genomic_DNA"/>
</dbReference>
<evidence type="ECO:0000313" key="1">
    <source>
        <dbReference type="EMBL" id="PWU92441.1"/>
    </source>
</evidence>
<evidence type="ECO:0000313" key="2">
    <source>
        <dbReference type="Proteomes" id="UP000246078"/>
    </source>
</evidence>
<reference evidence="1 2" key="1">
    <citation type="journal article" date="2018" name="Microb. Genom.">
        <title>Expanding an expanded genome: long-read sequencing of Trypanosoma cruzi.</title>
        <authorList>
            <person name="Berna L."/>
            <person name="Rodriguez M."/>
            <person name="Chiribao M.L."/>
            <person name="Parodi-Talice A."/>
            <person name="Pita S."/>
            <person name="Rijo G."/>
            <person name="Alvarez-Valin F."/>
            <person name="Robello C."/>
        </authorList>
    </citation>
    <scope>NUCLEOTIDE SEQUENCE [LARGE SCALE GENOMIC DNA]</scope>
    <source>
        <strain evidence="1 2">TCC</strain>
    </source>
</reference>
<comment type="caution">
    <text evidence="1">The sequence shown here is derived from an EMBL/GenBank/DDBJ whole genome shotgun (WGS) entry which is preliminary data.</text>
</comment>
<sequence length="176" mass="19967">MISQSTGLTQDQVRNLIEKERETYHGVDAFNSMVALSANNFDASIQDGSRNVRGHQFFKGMFPVITGSRYVFTESDVPEGIMREKSLSAKSTNFSPTHLKNYPVQGFAGEIVQIMLGMLWRHFLRNNNYNGLAVLTNTVHDCVWIDCHADIFLQVADEVETIMSNVRRFLTASTRR</sequence>
<dbReference type="SUPFAM" id="SSF56672">
    <property type="entry name" value="DNA/RNA polymerases"/>
    <property type="match status" value="1"/>
</dbReference>
<dbReference type="VEuPathDB" id="TriTrypDB:Tc_MARK_2700"/>
<dbReference type="AlphaFoldDB" id="A0A2V2V866"/>
<dbReference type="Proteomes" id="UP000246078">
    <property type="component" value="Unassembled WGS sequence"/>
</dbReference>
<dbReference type="VEuPathDB" id="TriTrypDB:C4B63_46g13"/>
<protein>
    <submittedName>
        <fullName evidence="1">Putative mitochondrial DNA polymerase I protein D</fullName>
    </submittedName>
</protein>
<dbReference type="VEuPathDB" id="TriTrypDB:TcG_03305"/>
<dbReference type="VEuPathDB" id="TriTrypDB:C3747_318g2"/>
<proteinExistence type="predicted"/>
<dbReference type="VEuPathDB" id="TriTrypDB:TcCLB.509589.10"/>
<gene>
    <name evidence="1" type="ORF">C3747_318g2</name>
</gene>